<dbReference type="AlphaFoldDB" id="A0A0Q2XSG3"/>
<keyword evidence="3" id="KW-1185">Reference proteome</keyword>
<dbReference type="Proteomes" id="UP000051221">
    <property type="component" value="Unassembled WGS sequence"/>
</dbReference>
<evidence type="ECO:0000313" key="3">
    <source>
        <dbReference type="Proteomes" id="UP000051221"/>
    </source>
</evidence>
<feature type="signal peptide" evidence="1">
    <location>
        <begin position="1"/>
        <end position="21"/>
    </location>
</feature>
<gene>
    <name evidence="2" type="ORF">AMR76_19895</name>
</gene>
<feature type="chain" id="PRO_5006199941" evidence="1">
    <location>
        <begin position="22"/>
        <end position="118"/>
    </location>
</feature>
<protein>
    <submittedName>
        <fullName evidence="2">Uncharacterized protein</fullName>
    </submittedName>
</protein>
<evidence type="ECO:0000256" key="1">
    <source>
        <dbReference type="SAM" id="SignalP"/>
    </source>
</evidence>
<dbReference type="InParanoid" id="A0A0Q2XSG3"/>
<dbReference type="RefSeq" id="WP_055466989.1">
    <property type="nucleotide sequence ID" value="NZ_CP035694.1"/>
</dbReference>
<comment type="caution">
    <text evidence="2">The sequence shown here is derived from an EMBL/GenBank/DDBJ whole genome shotgun (WGS) entry which is preliminary data.</text>
</comment>
<keyword evidence="1" id="KW-0732">Signal</keyword>
<name>A0A0Q2XSG3_VIBFU</name>
<accession>A0A0Q2XSG3</accession>
<evidence type="ECO:0000313" key="2">
    <source>
        <dbReference type="EMBL" id="KQH84108.1"/>
    </source>
</evidence>
<organism evidence="2 3">
    <name type="scientific">Vibrio furnissii</name>
    <dbReference type="NCBI Taxonomy" id="29494"/>
    <lineage>
        <taxon>Bacteria</taxon>
        <taxon>Pseudomonadati</taxon>
        <taxon>Pseudomonadota</taxon>
        <taxon>Gammaproteobacteria</taxon>
        <taxon>Vibrionales</taxon>
        <taxon>Vibrionaceae</taxon>
        <taxon>Vibrio</taxon>
    </lineage>
</organism>
<sequence length="118" mass="13298">MKFQRFLGCAFLALMAMPAFSATLETPHYVIEVTPQCEEGNVSCDNVTYVGRAKESGKLIALKGETLHMMCQDGKTPCRFLGYHFVNGNTEYQVLENGILRVVQNAKVILEERGQWQH</sequence>
<dbReference type="EMBL" id="LKHS01000022">
    <property type="protein sequence ID" value="KQH84108.1"/>
    <property type="molecule type" value="Genomic_DNA"/>
</dbReference>
<proteinExistence type="predicted"/>
<reference evidence="2 3" key="1">
    <citation type="submission" date="2015-08" db="EMBL/GenBank/DDBJ databases">
        <title>Antibacterial properties of a collection of Vibrionaceae strains.</title>
        <authorList>
            <person name="Giubergia S."/>
        </authorList>
    </citation>
    <scope>NUCLEOTIDE SEQUENCE [LARGE SCALE GENOMIC DNA]</scope>
    <source>
        <strain evidence="2 3">S0821</strain>
    </source>
</reference>